<evidence type="ECO:0000313" key="2">
    <source>
        <dbReference type="EMBL" id="GLR68425.1"/>
    </source>
</evidence>
<protein>
    <submittedName>
        <fullName evidence="2">Uncharacterized protein</fullName>
    </submittedName>
</protein>
<sequence length="72" mass="8003">MAATGSRIERRDTGYTKTSPTPHTINRRILQHLGNRVPMNPKPPRSLAVAQTIDHHGSPDSTIKFHSKLHVA</sequence>
<gene>
    <name evidence="2" type="ORF">GCM10010909_31060</name>
</gene>
<reference evidence="3" key="1">
    <citation type="journal article" date="2019" name="Int. J. Syst. Evol. Microbiol.">
        <title>The Global Catalogue of Microorganisms (GCM) 10K type strain sequencing project: providing services to taxonomists for standard genome sequencing and annotation.</title>
        <authorList>
            <consortium name="The Broad Institute Genomics Platform"/>
            <consortium name="The Broad Institute Genome Sequencing Center for Infectious Disease"/>
            <person name="Wu L."/>
            <person name="Ma J."/>
        </authorList>
    </citation>
    <scope>NUCLEOTIDE SEQUENCE [LARGE SCALE GENOMIC DNA]</scope>
    <source>
        <strain evidence="3">NBRC 112502</strain>
    </source>
</reference>
<evidence type="ECO:0000313" key="3">
    <source>
        <dbReference type="Proteomes" id="UP001156641"/>
    </source>
</evidence>
<name>A0ABQ6A7J9_9PROT</name>
<feature type="compositionally biased region" description="Polar residues" evidence="1">
    <location>
        <begin position="15"/>
        <end position="24"/>
    </location>
</feature>
<accession>A0ABQ6A7J9</accession>
<dbReference type="EMBL" id="BSOS01000089">
    <property type="protein sequence ID" value="GLR68425.1"/>
    <property type="molecule type" value="Genomic_DNA"/>
</dbReference>
<comment type="caution">
    <text evidence="2">The sequence shown here is derived from an EMBL/GenBank/DDBJ whole genome shotgun (WGS) entry which is preliminary data.</text>
</comment>
<feature type="region of interest" description="Disordered" evidence="1">
    <location>
        <begin position="1"/>
        <end position="26"/>
    </location>
</feature>
<organism evidence="2 3">
    <name type="scientific">Acidocella aquatica</name>
    <dbReference type="NCBI Taxonomy" id="1922313"/>
    <lineage>
        <taxon>Bacteria</taxon>
        <taxon>Pseudomonadati</taxon>
        <taxon>Pseudomonadota</taxon>
        <taxon>Alphaproteobacteria</taxon>
        <taxon>Acetobacterales</taxon>
        <taxon>Acidocellaceae</taxon>
        <taxon>Acidocella</taxon>
    </lineage>
</organism>
<evidence type="ECO:0000256" key="1">
    <source>
        <dbReference type="SAM" id="MobiDB-lite"/>
    </source>
</evidence>
<dbReference type="Proteomes" id="UP001156641">
    <property type="component" value="Unassembled WGS sequence"/>
</dbReference>
<proteinExistence type="predicted"/>
<keyword evidence="3" id="KW-1185">Reference proteome</keyword>